<keyword evidence="2" id="KW-1185">Reference proteome</keyword>
<name>A0A9Q1CJ97_HOLLE</name>
<dbReference type="AlphaFoldDB" id="A0A9Q1CJ97"/>
<dbReference type="Proteomes" id="UP001152320">
    <property type="component" value="Chromosome 3"/>
</dbReference>
<accession>A0A9Q1CJ97</accession>
<dbReference type="OrthoDB" id="6773356at2759"/>
<comment type="caution">
    <text evidence="1">The sequence shown here is derived from an EMBL/GenBank/DDBJ whole genome shotgun (WGS) entry which is preliminary data.</text>
</comment>
<dbReference type="EMBL" id="JAIZAY010000003">
    <property type="protein sequence ID" value="KAJ8045758.1"/>
    <property type="molecule type" value="Genomic_DNA"/>
</dbReference>
<sequence length="252" mass="29023">MRNRAPGMHIHGTLPATDRHWVPLGEASLRSISRSGEENQIFVSATSTRSEEWSTLRQILPSIGRPQRQRPPNWGTGLARPPHMTEIKQSRFPHVNSPMTRLDFHNSLLYGLSDLSIKKLQKIQNSAACIVKKKSRRCHTSPLLKELHWLPISDRIKFKILLLTFRSQYLEQPVYISQLLSPYAPPRGLRSSGKALLSLPNPRLKSYGYRCFAYAAPYLWNQLPDHIRFCTDLSAFKRNLKTHFFTCSFECN</sequence>
<evidence type="ECO:0000313" key="2">
    <source>
        <dbReference type="Proteomes" id="UP001152320"/>
    </source>
</evidence>
<organism evidence="1 2">
    <name type="scientific">Holothuria leucospilota</name>
    <name type="common">Black long sea cucumber</name>
    <name type="synonym">Mertensiothuria leucospilota</name>
    <dbReference type="NCBI Taxonomy" id="206669"/>
    <lineage>
        <taxon>Eukaryota</taxon>
        <taxon>Metazoa</taxon>
        <taxon>Echinodermata</taxon>
        <taxon>Eleutherozoa</taxon>
        <taxon>Echinozoa</taxon>
        <taxon>Holothuroidea</taxon>
        <taxon>Aspidochirotacea</taxon>
        <taxon>Aspidochirotida</taxon>
        <taxon>Holothuriidae</taxon>
        <taxon>Holothuria</taxon>
    </lineage>
</organism>
<proteinExistence type="predicted"/>
<gene>
    <name evidence="1" type="ORF">HOLleu_08831</name>
</gene>
<evidence type="ECO:0000313" key="1">
    <source>
        <dbReference type="EMBL" id="KAJ8045758.1"/>
    </source>
</evidence>
<protein>
    <submittedName>
        <fullName evidence="1">Uncharacterized protein</fullName>
    </submittedName>
</protein>
<reference evidence="1" key="1">
    <citation type="submission" date="2021-10" db="EMBL/GenBank/DDBJ databases">
        <title>Tropical sea cucumber genome reveals ecological adaptation and Cuvierian tubules defense mechanism.</title>
        <authorList>
            <person name="Chen T."/>
        </authorList>
    </citation>
    <scope>NUCLEOTIDE SEQUENCE</scope>
    <source>
        <strain evidence="1">Nanhai2018</strain>
        <tissue evidence="1">Muscle</tissue>
    </source>
</reference>